<feature type="region of interest" description="Disordered" evidence="1">
    <location>
        <begin position="918"/>
        <end position="973"/>
    </location>
</feature>
<feature type="region of interest" description="Disordered" evidence="1">
    <location>
        <begin position="1186"/>
        <end position="1207"/>
    </location>
</feature>
<name>A0ABD0XCT0_UMBPY</name>
<dbReference type="EMBL" id="JAGEUA010000002">
    <property type="protein sequence ID" value="KAL1006748.1"/>
    <property type="molecule type" value="Genomic_DNA"/>
</dbReference>
<feature type="compositionally biased region" description="Pro residues" evidence="1">
    <location>
        <begin position="924"/>
        <end position="940"/>
    </location>
</feature>
<dbReference type="Pfam" id="PF15351">
    <property type="entry name" value="JCAD"/>
    <property type="match status" value="1"/>
</dbReference>
<comment type="caution">
    <text evidence="2">The sequence shown here is derived from an EMBL/GenBank/DDBJ whole genome shotgun (WGS) entry which is preliminary data.</text>
</comment>
<feature type="region of interest" description="Disordered" evidence="1">
    <location>
        <begin position="175"/>
        <end position="213"/>
    </location>
</feature>
<feature type="compositionally biased region" description="Polar residues" evidence="1">
    <location>
        <begin position="948"/>
        <end position="973"/>
    </location>
</feature>
<feature type="compositionally biased region" description="Polar residues" evidence="1">
    <location>
        <begin position="107"/>
        <end position="121"/>
    </location>
</feature>
<feature type="compositionally biased region" description="Basic and acidic residues" evidence="1">
    <location>
        <begin position="1514"/>
        <end position="1549"/>
    </location>
</feature>
<feature type="compositionally biased region" description="Basic and acidic residues" evidence="1">
    <location>
        <begin position="1396"/>
        <end position="1416"/>
    </location>
</feature>
<feature type="compositionally biased region" description="Polar residues" evidence="1">
    <location>
        <begin position="758"/>
        <end position="772"/>
    </location>
</feature>
<gene>
    <name evidence="2" type="ORF">UPYG_G00076350</name>
</gene>
<feature type="compositionally biased region" description="Polar residues" evidence="1">
    <location>
        <begin position="643"/>
        <end position="653"/>
    </location>
</feature>
<feature type="compositionally biased region" description="Low complexity" evidence="1">
    <location>
        <begin position="1651"/>
        <end position="1665"/>
    </location>
</feature>
<feature type="region of interest" description="Disordered" evidence="1">
    <location>
        <begin position="758"/>
        <end position="803"/>
    </location>
</feature>
<feature type="compositionally biased region" description="Polar residues" evidence="1">
    <location>
        <begin position="835"/>
        <end position="848"/>
    </location>
</feature>
<feature type="compositionally biased region" description="Polar residues" evidence="1">
    <location>
        <begin position="1077"/>
        <end position="1087"/>
    </location>
</feature>
<evidence type="ECO:0008006" key="4">
    <source>
        <dbReference type="Google" id="ProtNLM"/>
    </source>
</evidence>
<feature type="compositionally biased region" description="Polar residues" evidence="1">
    <location>
        <begin position="879"/>
        <end position="891"/>
    </location>
</feature>
<keyword evidence="3" id="KW-1185">Reference proteome</keyword>
<feature type="compositionally biased region" description="Polar residues" evidence="1">
    <location>
        <begin position="793"/>
        <end position="802"/>
    </location>
</feature>
<feature type="compositionally biased region" description="Basic and acidic residues" evidence="1">
    <location>
        <begin position="1720"/>
        <end position="1737"/>
    </location>
</feature>
<dbReference type="InterPro" id="IPR028221">
    <property type="entry name" value="JCAD"/>
</dbReference>
<feature type="compositionally biased region" description="Low complexity" evidence="1">
    <location>
        <begin position="862"/>
        <end position="875"/>
    </location>
</feature>
<dbReference type="PANTHER" id="PTHR34757:SF2">
    <property type="entry name" value="JUNCTIONAL CADHERIN 5-ASSOCIATED A"/>
    <property type="match status" value="1"/>
</dbReference>
<dbReference type="PANTHER" id="PTHR34757">
    <property type="entry name" value="JUNCTIONAL PROTEIN ASSOCIATED WITH CORONARY ARTERY DISEASE"/>
    <property type="match status" value="1"/>
</dbReference>
<feature type="region of interest" description="Disordered" evidence="1">
    <location>
        <begin position="1069"/>
        <end position="1101"/>
    </location>
</feature>
<protein>
    <recommendedName>
        <fullName evidence="4">Junctional protein associated with coronary artery disease</fullName>
    </recommendedName>
</protein>
<feature type="compositionally biased region" description="Basic and acidic residues" evidence="1">
    <location>
        <begin position="1469"/>
        <end position="1507"/>
    </location>
</feature>
<feature type="region of interest" description="Disordered" evidence="1">
    <location>
        <begin position="1685"/>
        <end position="1797"/>
    </location>
</feature>
<accession>A0ABD0XCT0</accession>
<feature type="region of interest" description="Disordered" evidence="1">
    <location>
        <begin position="1571"/>
        <end position="1669"/>
    </location>
</feature>
<dbReference type="Proteomes" id="UP001557470">
    <property type="component" value="Unassembled WGS sequence"/>
</dbReference>
<organism evidence="2 3">
    <name type="scientific">Umbra pygmaea</name>
    <name type="common">Eastern mudminnow</name>
    <dbReference type="NCBI Taxonomy" id="75934"/>
    <lineage>
        <taxon>Eukaryota</taxon>
        <taxon>Metazoa</taxon>
        <taxon>Chordata</taxon>
        <taxon>Craniata</taxon>
        <taxon>Vertebrata</taxon>
        <taxon>Euteleostomi</taxon>
        <taxon>Actinopterygii</taxon>
        <taxon>Neopterygii</taxon>
        <taxon>Teleostei</taxon>
        <taxon>Protacanthopterygii</taxon>
        <taxon>Esociformes</taxon>
        <taxon>Umbridae</taxon>
        <taxon>Umbra</taxon>
    </lineage>
</organism>
<feature type="compositionally biased region" description="Low complexity" evidence="1">
    <location>
        <begin position="355"/>
        <end position="368"/>
    </location>
</feature>
<feature type="compositionally biased region" description="Basic and acidic residues" evidence="1">
    <location>
        <begin position="1744"/>
        <end position="1770"/>
    </location>
</feature>
<feature type="region of interest" description="Disordered" evidence="1">
    <location>
        <begin position="1"/>
        <end position="129"/>
    </location>
</feature>
<evidence type="ECO:0000313" key="2">
    <source>
        <dbReference type="EMBL" id="KAL1006748.1"/>
    </source>
</evidence>
<proteinExistence type="predicted"/>
<reference evidence="2 3" key="1">
    <citation type="submission" date="2024-06" db="EMBL/GenBank/DDBJ databases">
        <authorList>
            <person name="Pan Q."/>
            <person name="Wen M."/>
            <person name="Jouanno E."/>
            <person name="Zahm M."/>
            <person name="Klopp C."/>
            <person name="Cabau C."/>
            <person name="Louis A."/>
            <person name="Berthelot C."/>
            <person name="Parey E."/>
            <person name="Roest Crollius H."/>
            <person name="Montfort J."/>
            <person name="Robinson-Rechavi M."/>
            <person name="Bouchez O."/>
            <person name="Lampietro C."/>
            <person name="Lopez Roques C."/>
            <person name="Donnadieu C."/>
            <person name="Postlethwait J."/>
            <person name="Bobe J."/>
            <person name="Verreycken H."/>
            <person name="Guiguen Y."/>
        </authorList>
    </citation>
    <scope>NUCLEOTIDE SEQUENCE [LARGE SCALE GENOMIC DNA]</scope>
    <source>
        <strain evidence="2">Up_M1</strain>
        <tissue evidence="2">Testis</tissue>
    </source>
</reference>
<feature type="compositionally biased region" description="Acidic residues" evidence="1">
    <location>
        <begin position="1417"/>
        <end position="1427"/>
    </location>
</feature>
<feature type="compositionally biased region" description="Pro residues" evidence="1">
    <location>
        <begin position="1785"/>
        <end position="1796"/>
    </location>
</feature>
<sequence>MYSVEDLLISHGYKLPQNTSATAPPTTSPTPPASYDNKRYGDPASCRQEILENRSGGGHGAVNGYETNTGPGVYVYGNSTSRQPLPPAPTKGCTSSNSDNEWRDRTGQPQQREADSGNQGDMHSLGGTLTADSGFYDGPKGVCSQSRGPRDVSYWRRRGQDFSILLDYADLRDPRGGGRGGYRGPEGVQPLRQEVPPEEQQRERQRWAAQARSRQREAALHQWRMAAVERKCQSLGPDEWRPAVVSFARQLSDSEGEKWAQEQQQQLQQRPLRTPDGAVVVVGPRNKGKSQSLPRMLQPESLQYVDVSGLVGSAPGQDGYRRVNGHPGSHPDPYSRYNLNLAEAGDRWPENDRPSSQASMVSQASQKPRFPRPPRPPSYEVHQQTRGSAEMLSGEPVGASTPQPQARDRTPLPHFGMVDPRIDYYIHDGGSGTEPPGYIPPPSYPPKRVLMRGGPGGHRAYGEIPVNYRYLQMYQQMRGTPDPWFGLRHTSGGSWPEPHRDPHRERSMPHRMQLYPGYCKLQHQQGLGPGVQYIPFDDPRVRHLPVEGNSSLGCGGSGLTDADKIRHIRNSASPELPSVTVSDHSSDASAFLSPASTGAPLALSSTPDQASPTPLRAPSDIECNNWEQRQHIHLHKEAENLDNFPTATDQNCNRYDPKKPLGCPSAFQPTAPAPAQSVRHSSNTDQGIQETITQVKKIAPGDSGLDNNRQNKRKSHSETIFCLVSVPVHMQQQSTKHSVSADQNNNQKMPASLPTVSVVTTDDNQNTVAKSQTDNRKSLRSKSLSDMGLKPPTHTSSFTSMRCSRKAPLRKEMVDVWSLQANADKELCYAGSWPGNQYRNQETQTSSPVAVKSPERTRVEDQTQSQEEQGGQEPGHSAADTTVDSGVGTECSSGSYGLGCPMKGQKNLNLSSNSAFSRLSISPAQPPSLPPLPAQPPPAVPGVETDQHTSTSRKTSGAPTTTKTPGDVNANNEGQQVFGQFLLKPVSRRPWDAIEELECFNKAAGVDLDQVEKKQKVQARRPSLDQRIDDLDQVYMNIMELSGEVNPQQQHPQHQQQHIASLDPDRETCSLPEQHIRPNQPSNNNVPTIRPRLDSWGPGTSMDPDYRELRSAFSRPQPHSRTCIPRPQRVVIGPPATQLTGFRDYIPHNAPCGPKITHDTKLSSRQDQDIPVPKESLLRDVGLTVYTEGPGEQGKPRTPPLTRLSPSDHTDIHQNIETIGNRPSVAGNSQVDVVHISECKRDDHDPAKVGEVKRKVKADNIPIVPPRFKGHEPNLKIRRARSENSKLPEVEGSQRSPYTGRLITDEAFAFEDDHYRYGISSDALRWRSEVTLADRHLETLLIKEKANAMPAEDLSNLYEVKCAKGIPKHETMEQRAARILGIDVAPDSLHGGLKGRKLEQRDQGKWKDHCPDREQQNEDNDETEIQAEESLSVIQLPEEDQLLKDNSDEGRTMKEETLNPSPDGGTSEHSPDRGTSEHSPDRGTSEHSPDRGISEHSPDRGTSEHSPDGSTWEHSPDGKRSEHSPDRGTWEHGLDRGTWEHSPEEVRETKHVRRQYEQVMDFEVSMVTLEEGVTEKQEGTGTGSSDDDILSVCENRHDGQELQSNSSMAMELPEFPPSRLPLSLPQTPDDELALSVLSVDRGAERKGRSSGGASPRLSSSSSSPGHIETEVPMAKVFTVSWISFKTSDSGGQFGTKLENDEWMSPEEDKREEEMEEEQSEKEMIDIVDKREYDRMEAGEEETENREMQKRERQAAEEKTEERREDRRNNPDEDQQQEAGPVCRPVKPPLLPKPVPKPRTGIVAKREISLPLGFNVSSCDSFSNLEDDELLSDSYDPSRVERV</sequence>
<feature type="compositionally biased region" description="Basic and acidic residues" evidence="1">
    <location>
        <begin position="344"/>
        <end position="353"/>
    </location>
</feature>
<feature type="region of interest" description="Disordered" evidence="1">
    <location>
        <begin position="637"/>
        <end position="686"/>
    </location>
</feature>
<feature type="region of interest" description="Disordered" evidence="1">
    <location>
        <begin position="1388"/>
        <end position="1551"/>
    </location>
</feature>
<evidence type="ECO:0000313" key="3">
    <source>
        <dbReference type="Proteomes" id="UP001557470"/>
    </source>
</evidence>
<evidence type="ECO:0000256" key="1">
    <source>
        <dbReference type="SAM" id="MobiDB-lite"/>
    </source>
</evidence>
<feature type="region of interest" description="Disordered" evidence="1">
    <location>
        <begin position="835"/>
        <end position="891"/>
    </location>
</feature>
<feature type="region of interest" description="Disordered" evidence="1">
    <location>
        <begin position="1820"/>
        <end position="1842"/>
    </location>
</feature>
<feature type="compositionally biased region" description="Basic and acidic residues" evidence="1">
    <location>
        <begin position="1441"/>
        <end position="1457"/>
    </location>
</feature>
<feature type="region of interest" description="Disordered" evidence="1">
    <location>
        <begin position="252"/>
        <end position="416"/>
    </location>
</feature>